<organism evidence="2 3">
    <name type="scientific">Edaphobacter modestus</name>
    <dbReference type="NCBI Taxonomy" id="388466"/>
    <lineage>
        <taxon>Bacteria</taxon>
        <taxon>Pseudomonadati</taxon>
        <taxon>Acidobacteriota</taxon>
        <taxon>Terriglobia</taxon>
        <taxon>Terriglobales</taxon>
        <taxon>Acidobacteriaceae</taxon>
        <taxon>Edaphobacter</taxon>
    </lineage>
</organism>
<evidence type="ECO:0000256" key="1">
    <source>
        <dbReference type="SAM" id="Phobius"/>
    </source>
</evidence>
<evidence type="ECO:0000313" key="2">
    <source>
        <dbReference type="EMBL" id="RZU40459.1"/>
    </source>
</evidence>
<keyword evidence="1" id="KW-0812">Transmembrane</keyword>
<dbReference type="RefSeq" id="WP_165420003.1">
    <property type="nucleotide sequence ID" value="NZ_SHKW01000001.1"/>
</dbReference>
<accession>A0A4Q7YU17</accession>
<gene>
    <name evidence="2" type="ORF">BDD14_1922</name>
</gene>
<comment type="caution">
    <text evidence="2">The sequence shown here is derived from an EMBL/GenBank/DDBJ whole genome shotgun (WGS) entry which is preliminary data.</text>
</comment>
<sequence>MELLLNFLWLSISLALIVTWAKAVRRGDTKNSWSAYVALALLLVLLLPVISMTDDIFAIDGPSELEHVVRRGDMPLLHLAHDTAALVDMGLLAVLLFIGFAILFSRLSRFNLRVSLRRIMDGYVHVAGVRPPPIASLTA</sequence>
<proteinExistence type="predicted"/>
<feature type="transmembrane region" description="Helical" evidence="1">
    <location>
        <begin position="79"/>
        <end position="104"/>
    </location>
</feature>
<name>A0A4Q7YU17_9BACT</name>
<keyword evidence="1" id="KW-0472">Membrane</keyword>
<dbReference type="AlphaFoldDB" id="A0A4Q7YU17"/>
<dbReference type="Proteomes" id="UP000292958">
    <property type="component" value="Unassembled WGS sequence"/>
</dbReference>
<dbReference type="EMBL" id="SHKW01000001">
    <property type="protein sequence ID" value="RZU40459.1"/>
    <property type="molecule type" value="Genomic_DNA"/>
</dbReference>
<feature type="transmembrane region" description="Helical" evidence="1">
    <location>
        <begin position="6"/>
        <end position="24"/>
    </location>
</feature>
<reference evidence="2 3" key="1">
    <citation type="submission" date="2019-02" db="EMBL/GenBank/DDBJ databases">
        <title>Genomic Encyclopedia of Archaeal and Bacterial Type Strains, Phase II (KMG-II): from individual species to whole genera.</title>
        <authorList>
            <person name="Goeker M."/>
        </authorList>
    </citation>
    <scope>NUCLEOTIDE SEQUENCE [LARGE SCALE GENOMIC DNA]</scope>
    <source>
        <strain evidence="2 3">DSM 18101</strain>
    </source>
</reference>
<keyword evidence="3" id="KW-1185">Reference proteome</keyword>
<protein>
    <submittedName>
        <fullName evidence="2">Uncharacterized protein</fullName>
    </submittedName>
</protein>
<keyword evidence="1" id="KW-1133">Transmembrane helix</keyword>
<feature type="transmembrane region" description="Helical" evidence="1">
    <location>
        <begin position="36"/>
        <end position="59"/>
    </location>
</feature>
<evidence type="ECO:0000313" key="3">
    <source>
        <dbReference type="Proteomes" id="UP000292958"/>
    </source>
</evidence>